<feature type="compositionally biased region" description="Gly residues" evidence="8">
    <location>
        <begin position="272"/>
        <end position="284"/>
    </location>
</feature>
<keyword evidence="2" id="KW-1003">Cell membrane</keyword>
<name>A0A7G9WJB8_9FIRM</name>
<feature type="transmembrane region" description="Helical" evidence="9">
    <location>
        <begin position="216"/>
        <end position="236"/>
    </location>
</feature>
<dbReference type="PANTHER" id="PTHR33908:SF3">
    <property type="entry name" value="UNDECAPRENYL PHOSPHATE-ALPHA-4-AMINO-4-DEOXY-L-ARABINOSE ARABINOSYL TRANSFERASE"/>
    <property type="match status" value="1"/>
</dbReference>
<dbReference type="GO" id="GO:0009103">
    <property type="term" value="P:lipopolysaccharide biosynthetic process"/>
    <property type="evidence" value="ECO:0007669"/>
    <property type="project" value="UniProtKB-ARBA"/>
</dbReference>
<dbReference type="Proteomes" id="UP000516046">
    <property type="component" value="Chromosome"/>
</dbReference>
<feature type="compositionally biased region" description="Low complexity" evidence="8">
    <location>
        <begin position="322"/>
        <end position="357"/>
    </location>
</feature>
<dbReference type="InterPro" id="IPR050297">
    <property type="entry name" value="LipidA_mod_glycosyltrf_83"/>
</dbReference>
<dbReference type="GO" id="GO:0005886">
    <property type="term" value="C:plasma membrane"/>
    <property type="evidence" value="ECO:0007669"/>
    <property type="project" value="UniProtKB-SubCell"/>
</dbReference>
<feature type="compositionally biased region" description="Gly residues" evidence="8">
    <location>
        <begin position="632"/>
        <end position="650"/>
    </location>
</feature>
<evidence type="ECO:0000256" key="9">
    <source>
        <dbReference type="SAM" id="Phobius"/>
    </source>
</evidence>
<feature type="compositionally biased region" description="Polar residues" evidence="8">
    <location>
        <begin position="298"/>
        <end position="314"/>
    </location>
</feature>
<evidence type="ECO:0000256" key="8">
    <source>
        <dbReference type="SAM" id="MobiDB-lite"/>
    </source>
</evidence>
<feature type="region of interest" description="Disordered" evidence="8">
    <location>
        <begin position="272"/>
        <end position="385"/>
    </location>
</feature>
<dbReference type="GO" id="GO:0016763">
    <property type="term" value="F:pentosyltransferase activity"/>
    <property type="evidence" value="ECO:0007669"/>
    <property type="project" value="TreeGrafter"/>
</dbReference>
<evidence type="ECO:0000313" key="13">
    <source>
        <dbReference type="Proteomes" id="UP000516046"/>
    </source>
</evidence>
<feature type="transmembrane region" description="Helical" evidence="9">
    <location>
        <begin position="464"/>
        <end position="484"/>
    </location>
</feature>
<feature type="compositionally biased region" description="Polar residues" evidence="8">
    <location>
        <begin position="619"/>
        <end position="630"/>
    </location>
</feature>
<feature type="domain" description="Putative mannosyltransferase YkcA/B-like C-terminal" evidence="11">
    <location>
        <begin position="738"/>
        <end position="823"/>
    </location>
</feature>
<feature type="transmembrane region" description="Helical" evidence="9">
    <location>
        <begin position="589"/>
        <end position="610"/>
    </location>
</feature>
<feature type="region of interest" description="Disordered" evidence="8">
    <location>
        <begin position="619"/>
        <end position="735"/>
    </location>
</feature>
<comment type="subcellular location">
    <subcellularLocation>
        <location evidence="1">Cell membrane</location>
        <topology evidence="1">Multi-pass membrane protein</topology>
    </subcellularLocation>
</comment>
<organism evidence="12 13">
    <name type="scientific">Caproicibacterium amylolyticum</name>
    <dbReference type="NCBI Taxonomy" id="2766537"/>
    <lineage>
        <taxon>Bacteria</taxon>
        <taxon>Bacillati</taxon>
        <taxon>Bacillota</taxon>
        <taxon>Clostridia</taxon>
        <taxon>Eubacteriales</taxon>
        <taxon>Oscillospiraceae</taxon>
        <taxon>Caproicibacterium</taxon>
    </lineage>
</organism>
<reference evidence="12 13" key="1">
    <citation type="submission" date="2020-08" db="EMBL/GenBank/DDBJ databases">
        <authorList>
            <person name="Ren C."/>
            <person name="Gu Y."/>
            <person name="Xu Y."/>
        </authorList>
    </citation>
    <scope>NUCLEOTIDE SEQUENCE [LARGE SCALE GENOMIC DNA]</scope>
    <source>
        <strain evidence="12 13">LBM18003</strain>
    </source>
</reference>
<feature type="transmembrane region" description="Helical" evidence="9">
    <location>
        <begin position="536"/>
        <end position="556"/>
    </location>
</feature>
<evidence type="ECO:0000256" key="4">
    <source>
        <dbReference type="ARBA" id="ARBA00022679"/>
    </source>
</evidence>
<feature type="transmembrane region" description="Helical" evidence="9">
    <location>
        <begin position="562"/>
        <end position="582"/>
    </location>
</feature>
<evidence type="ECO:0000256" key="7">
    <source>
        <dbReference type="ARBA" id="ARBA00023136"/>
    </source>
</evidence>
<evidence type="ECO:0000259" key="11">
    <source>
        <dbReference type="Pfam" id="PF24878"/>
    </source>
</evidence>
<dbReference type="PANTHER" id="PTHR33908">
    <property type="entry name" value="MANNOSYLTRANSFERASE YKCB-RELATED"/>
    <property type="match status" value="1"/>
</dbReference>
<evidence type="ECO:0000256" key="3">
    <source>
        <dbReference type="ARBA" id="ARBA00022676"/>
    </source>
</evidence>
<feature type="transmembrane region" description="Helical" evidence="9">
    <location>
        <begin position="90"/>
        <end position="117"/>
    </location>
</feature>
<dbReference type="GO" id="GO:0010041">
    <property type="term" value="P:response to iron(III) ion"/>
    <property type="evidence" value="ECO:0007669"/>
    <property type="project" value="TreeGrafter"/>
</dbReference>
<dbReference type="Pfam" id="PF13231">
    <property type="entry name" value="PMT_2"/>
    <property type="match status" value="1"/>
</dbReference>
<dbReference type="EMBL" id="CP060696">
    <property type="protein sequence ID" value="QNO18780.1"/>
    <property type="molecule type" value="Genomic_DNA"/>
</dbReference>
<keyword evidence="7 9" id="KW-0472">Membrane</keyword>
<dbReference type="Pfam" id="PF24878">
    <property type="entry name" value="YkcB_C"/>
    <property type="match status" value="1"/>
</dbReference>
<feature type="compositionally biased region" description="Polar residues" evidence="8">
    <location>
        <begin position="695"/>
        <end position="720"/>
    </location>
</feature>
<evidence type="ECO:0000256" key="6">
    <source>
        <dbReference type="ARBA" id="ARBA00022989"/>
    </source>
</evidence>
<protein>
    <submittedName>
        <fullName evidence="12">Glycosyltransferase family 39 protein</fullName>
    </submittedName>
</protein>
<keyword evidence="5 9" id="KW-0812">Transmembrane</keyword>
<dbReference type="RefSeq" id="WP_212507848.1">
    <property type="nucleotide sequence ID" value="NZ_CP060696.1"/>
</dbReference>
<sequence length="850" mass="89506">MRKQLLQKGRPLQKPEPSFWILLGILAFSFFLNFWNISQNGTCNEYYAACVKSMTQSWHNFFFVSFDPAGMVSVDKPPVGLWMQALSCKIFGYSGWAMLLPQALSGTLSCLLIYLLTAKYFSKPAGLAAALVFAVTPAVVLVSRNSTMDMQLIFWLLLAVWFLMKSIDTDKWRWLIVCGVLIGVGFNVKMLQAYLIVPAVVATYLIFAKGKVWKRFAAGLLAAVVMIGVSFAWIAAVDLTPASKRPYVDSTNGNSAMELVFGHNGVERLVGQGGSMGGNFGGKGNTEMLSGEAPTGTPPQMNGQTTSGSDATTKATDKSSESTTSAAGNTVSVSSSSNITSSKNTASTAGTSSASTSNDIRRGKDGNFGSMQQNGSDGKQGGGGGMNGIGTASPFRLWNDSLYGQACWLLLFAIASCVLCLRKKALKEKNPGQRSLVFWGMWLLVAGGFFSFAGFFHAYYLCMLAPPIAVLAGVGLVELFRFFAKHRQTVKTLPENTAIPLPETTNSETLQTSSAQADTPAEVKKAKIKFKNVRPWLLLAAFFANIAISFVYVLNYPTVSGWLAPLILVPCAAGIALLAVYLRSSKQVMFRIAAVLLAVSLLAGSAYWAWTPVQTPPNATIPTAGPNSSEKGGMGGQMPGNMQGGSGNGMNGQVPNANTASGSTNGSTNGQAPDNGQAPNGSTASGSTNGSTNGQAPDNGQAPNGSTASGSTNRQQGGFDSSTAPSGGGQGGSADSGLETYLKKHYTEGSFLLTSCRASSVAQMIIDTGLPCYAYGGFLGSDNSLTVDKLKELVAEGKVTYFLLSEQGGANSSSDLTAYVEQNAAKIDSSEYSSSSTSGHSEGTLYLFSK</sequence>
<feature type="transmembrane region" description="Helical" evidence="9">
    <location>
        <begin position="124"/>
        <end position="142"/>
    </location>
</feature>
<keyword evidence="6 9" id="KW-1133">Transmembrane helix</keyword>
<feature type="transmembrane region" description="Helical" evidence="9">
    <location>
        <begin position="402"/>
        <end position="421"/>
    </location>
</feature>
<dbReference type="AlphaFoldDB" id="A0A7G9WJB8"/>
<evidence type="ECO:0000256" key="5">
    <source>
        <dbReference type="ARBA" id="ARBA00022692"/>
    </source>
</evidence>
<evidence type="ECO:0000256" key="1">
    <source>
        <dbReference type="ARBA" id="ARBA00004651"/>
    </source>
</evidence>
<proteinExistence type="predicted"/>
<evidence type="ECO:0000259" key="10">
    <source>
        <dbReference type="Pfam" id="PF13231"/>
    </source>
</evidence>
<gene>
    <name evidence="12" type="ORF">H6X83_03865</name>
</gene>
<feature type="transmembrane region" description="Helical" evidence="9">
    <location>
        <begin position="436"/>
        <end position="458"/>
    </location>
</feature>
<keyword evidence="13" id="KW-1185">Reference proteome</keyword>
<evidence type="ECO:0000313" key="12">
    <source>
        <dbReference type="EMBL" id="QNO18780.1"/>
    </source>
</evidence>
<feature type="compositionally biased region" description="Polar residues" evidence="8">
    <location>
        <begin position="654"/>
        <end position="679"/>
    </location>
</feature>
<keyword evidence="4 12" id="KW-0808">Transferase</keyword>
<dbReference type="InterPro" id="IPR038731">
    <property type="entry name" value="RgtA/B/C-like"/>
</dbReference>
<keyword evidence="3" id="KW-0328">Glycosyltransferase</keyword>
<feature type="transmembrane region" description="Helical" evidence="9">
    <location>
        <begin position="193"/>
        <end position="209"/>
    </location>
</feature>
<evidence type="ECO:0000256" key="2">
    <source>
        <dbReference type="ARBA" id="ARBA00022475"/>
    </source>
</evidence>
<feature type="compositionally biased region" description="Low complexity" evidence="8">
    <location>
        <begin position="680"/>
        <end position="694"/>
    </location>
</feature>
<dbReference type="InterPro" id="IPR056785">
    <property type="entry name" value="YkcA/B-like_C"/>
</dbReference>
<dbReference type="KEGG" id="caml:H6X83_03865"/>
<accession>A0A7G9WJB8</accession>
<feature type="transmembrane region" description="Helical" evidence="9">
    <location>
        <begin position="20"/>
        <end position="37"/>
    </location>
</feature>
<feature type="domain" description="Glycosyltransferase RgtA/B/C/D-like" evidence="10">
    <location>
        <begin position="75"/>
        <end position="233"/>
    </location>
</feature>